<gene>
    <name evidence="3" type="ORF">GLX27_001331</name>
</gene>
<sequence length="531" mass="55933">MSIVPAPGHLAKSITSDCERAALCSSERVQVTDSVTCFPRSDVIVSHGPPLVSPHCIHGPHVRITDLGRAQPRAHSAGTHKWRTPTFGRLIWLTPISPGVGARRLARYAKVARARGAPDTVPPDSSLTHTMLHVDGCTAMTQLALFYVTLLGMVAMVSADAYPYSTTWVPKPSSLPQKSEDKQIGTNACGTGSNQSSMCQNLYINSATDFCLWGGPGPVAQGVGQSEREVVSYCTKSGRGTRLIPDGTLKSVHFVKTPHYVQVSGTGSFDKMFFTNAGGGGELDPHGPDEMGNPRGGLVFSDAFGHGLMQVHEWNSFMDDKTYCLRACPDGDSAYQYCKNIYDELGCNFNMPTGPDRLGVFESCEGDDAEIVGVYTNNGSVSTFFESQTSTGVPIPSPKPAPAVSNCNTFASSLLGGSLKHPFRKAALETPLSLGTSSSAWWSSSSWSSSSWSSSSTSSSSSSSTSSSSSSSTSSSTPTTLTTSRPTVAAVTSSSTSPLLKLSSGSVHVHAAYVIPMAIAVATLLVACLTL</sequence>
<keyword evidence="2" id="KW-1133">Transmembrane helix</keyword>
<reference evidence="3 4" key="1">
    <citation type="journal article" date="2020" name="Elife">
        <title>Loss of centromere function drives karyotype evolution in closely related Malassezia species.</title>
        <authorList>
            <person name="Sankaranarayanan S.R."/>
            <person name="Ianiri G."/>
            <person name="Coelho M.A."/>
            <person name="Reza M.H."/>
            <person name="Thimmappa B.C."/>
            <person name="Ganguly P."/>
            <person name="Vadnala R.N."/>
            <person name="Sun S."/>
            <person name="Siddharthan R."/>
            <person name="Tellgren-Roth C."/>
            <person name="Dawson T.L."/>
            <person name="Heitman J."/>
            <person name="Sanyal K."/>
        </authorList>
    </citation>
    <scope>NUCLEOTIDE SEQUENCE [LARGE SCALE GENOMIC DNA]</scope>
    <source>
        <strain evidence="3">CBS14141</strain>
    </source>
</reference>
<keyword evidence="4" id="KW-1185">Reference proteome</keyword>
<name>A0ABY8EMF8_MALFU</name>
<dbReference type="Proteomes" id="UP000818624">
    <property type="component" value="Chromosome 1"/>
</dbReference>
<organism evidence="3 4">
    <name type="scientific">Malassezia furfur</name>
    <name type="common">Pityriasis versicolor infection agent</name>
    <name type="synonym">Pityrosporum furfur</name>
    <dbReference type="NCBI Taxonomy" id="55194"/>
    <lineage>
        <taxon>Eukaryota</taxon>
        <taxon>Fungi</taxon>
        <taxon>Dikarya</taxon>
        <taxon>Basidiomycota</taxon>
        <taxon>Ustilaginomycotina</taxon>
        <taxon>Malasseziomycetes</taxon>
        <taxon>Malasseziales</taxon>
        <taxon>Malasseziaceae</taxon>
        <taxon>Malassezia</taxon>
    </lineage>
</organism>
<keyword evidence="2" id="KW-0812">Transmembrane</keyword>
<evidence type="ECO:0000313" key="4">
    <source>
        <dbReference type="Proteomes" id="UP000818624"/>
    </source>
</evidence>
<dbReference type="EMBL" id="CP046234">
    <property type="protein sequence ID" value="WFD46694.1"/>
    <property type="molecule type" value="Genomic_DNA"/>
</dbReference>
<proteinExistence type="predicted"/>
<evidence type="ECO:0000256" key="2">
    <source>
        <dbReference type="SAM" id="Phobius"/>
    </source>
</evidence>
<keyword evidence="2" id="KW-0472">Membrane</keyword>
<feature type="region of interest" description="Disordered" evidence="1">
    <location>
        <begin position="450"/>
        <end position="488"/>
    </location>
</feature>
<protein>
    <submittedName>
        <fullName evidence="3">Uncharacterized protein</fullName>
    </submittedName>
</protein>
<evidence type="ECO:0000256" key="1">
    <source>
        <dbReference type="SAM" id="MobiDB-lite"/>
    </source>
</evidence>
<feature type="transmembrane region" description="Helical" evidence="2">
    <location>
        <begin position="511"/>
        <end position="530"/>
    </location>
</feature>
<evidence type="ECO:0000313" key="3">
    <source>
        <dbReference type="EMBL" id="WFD46694.1"/>
    </source>
</evidence>
<accession>A0ABY8EMF8</accession>